<protein>
    <submittedName>
        <fullName evidence="7">Uncharacterized protein</fullName>
    </submittedName>
</protein>
<dbReference type="InterPro" id="IPR054361">
    <property type="entry name" value="Znf-CCCH_ZC3H4/6/8"/>
</dbReference>
<dbReference type="InterPro" id="IPR036855">
    <property type="entry name" value="Znf_CCCH_sf"/>
</dbReference>
<feature type="compositionally biased region" description="Basic residues" evidence="6">
    <location>
        <begin position="89"/>
        <end position="98"/>
    </location>
</feature>
<keyword evidence="3" id="KW-0677">Repeat</keyword>
<accession>A0A7R8WAP7</accession>
<dbReference type="GO" id="GO:0005634">
    <property type="term" value="C:nucleus"/>
    <property type="evidence" value="ECO:0007669"/>
    <property type="project" value="TreeGrafter"/>
</dbReference>
<feature type="compositionally biased region" description="Basic and acidic residues" evidence="6">
    <location>
        <begin position="662"/>
        <end position="672"/>
    </location>
</feature>
<dbReference type="Pfam" id="PF14608">
    <property type="entry name" value="zf-CCCH_2"/>
    <property type="match status" value="1"/>
</dbReference>
<dbReference type="Pfam" id="PF00642">
    <property type="entry name" value="zf-CCCH"/>
    <property type="match status" value="1"/>
</dbReference>
<evidence type="ECO:0000256" key="6">
    <source>
        <dbReference type="SAM" id="MobiDB-lite"/>
    </source>
</evidence>
<feature type="region of interest" description="Disordered" evidence="6">
    <location>
        <begin position="874"/>
        <end position="917"/>
    </location>
</feature>
<evidence type="ECO:0000256" key="5">
    <source>
        <dbReference type="ARBA" id="ARBA00022833"/>
    </source>
</evidence>
<keyword evidence="5" id="KW-0862">Zinc</keyword>
<dbReference type="SMART" id="SM00356">
    <property type="entry name" value="ZnF_C3H1"/>
    <property type="match status" value="3"/>
</dbReference>
<dbReference type="GO" id="GO:0008270">
    <property type="term" value="F:zinc ion binding"/>
    <property type="evidence" value="ECO:0007669"/>
    <property type="project" value="UniProtKB-KW"/>
</dbReference>
<sequence length="1119" mass="127125">MRENSEWHHSDPTGVVEEGEDLEEGEIEGEAADEAEIRALIEKQKKLERKRKRREEREKRKQQEKIERLLREQEEEESGVIYEEESERTHHKKKKKRSHESDDETVTSSSRKKKKRSDTPPPFVPPGNEDGSGDSSRSPPPDLPIPPSFGRSLHQGHPLGMGYGPASDYDMNMPPDMDMPHGMDMPPGTDHMDMPHDMGPMDMDPMMSNWEQGPGGWDGPPGMSPRGPPPMRGMSWGGMGPRGPRMGMRLPPPGLQPRDFDRTKPPRERTCMYWLQGYCNKGSRCPFAHGEHTPQKIDELCKFYAMRCCAKKDKCLYMHDTFPCKYYHTGAECPDNRECLFSHQPLNPTTKALLLKFLESAPKDILGDIPRMTMDNARAVVDAIERKHISEHGKKREGSENPTDREREYSEDRNRERSRERERSKDEDQSKEEGQSVKSDDMERQRERRPSTDRERALSIEAERHRSKERGKSPVKRREGDRESKERERDRSKERVRNRSRERDRERSRERGRERSREREREHSRDRDRTRDRDRSRERERSRGRDRERSRERERPRKKDVDRRRGSSERRFEEDERSSNRGGGRISPNTEQKGSEEKPGLKSDPFNLGVPLGDIDMRHMPTTLLMDPITSSGNILPPVFAQIKDEPPVLKTKELIVHDTVKPAVLKEENNQKEQPAPSESPVSNRESEDTLFSPGGLVIAEDIAKEEPSQISLDEPLEMDIEDDDTPGNESALPEEPLTSSTTPLNHDLEPTATVQQQGGSTPVPSGDEDWYSSDDEDQSSSTKDKTTSAEPQKTVVESEKPKKRVSLQDVMKKVRERVDNEKEKENTTQQPTAIEAPSPMVNNPLAAFNLNDIPDSVVHVLSTALKNPVLKSPAAMDPRINRQSSIGSPRQSTPPLSSTAGKPSPPTPKDSDLRQIFPPLLDQDLRFGPLDSDLRRGAFRFEKAQKQITSYTPCQEINGSITAHPAIDWALIPIEGLKAGPNYSGLPRVVYFNHRNDPRLERVLLSMKLEDGDERTLPMPVSPSLSMTSTFPPVDPPQLPRDPRSKPPAALSMCSLPGPPLHGEIASPPQLPPGDPRLRDPRRRMSPGSRDVDHRRALPQSPNPYGPFGPAPISRGQ</sequence>
<feature type="compositionally biased region" description="Basic and acidic residues" evidence="6">
    <location>
        <begin position="1"/>
        <end position="11"/>
    </location>
</feature>
<name>A0A7R8WAP7_9CRUS</name>
<feature type="compositionally biased region" description="Basic and acidic residues" evidence="6">
    <location>
        <begin position="386"/>
        <end position="579"/>
    </location>
</feature>
<organism evidence="7">
    <name type="scientific">Cyprideis torosa</name>
    <dbReference type="NCBI Taxonomy" id="163714"/>
    <lineage>
        <taxon>Eukaryota</taxon>
        <taxon>Metazoa</taxon>
        <taxon>Ecdysozoa</taxon>
        <taxon>Arthropoda</taxon>
        <taxon>Crustacea</taxon>
        <taxon>Oligostraca</taxon>
        <taxon>Ostracoda</taxon>
        <taxon>Podocopa</taxon>
        <taxon>Podocopida</taxon>
        <taxon>Cytherocopina</taxon>
        <taxon>Cytheroidea</taxon>
        <taxon>Cytherideidae</taxon>
        <taxon>Cyprideis</taxon>
    </lineage>
</organism>
<feature type="compositionally biased region" description="Basic and acidic residues" evidence="6">
    <location>
        <begin position="812"/>
        <end position="828"/>
    </location>
</feature>
<evidence type="ECO:0000256" key="3">
    <source>
        <dbReference type="ARBA" id="ARBA00022737"/>
    </source>
</evidence>
<feature type="compositionally biased region" description="Polar residues" evidence="6">
    <location>
        <begin position="883"/>
        <end position="903"/>
    </location>
</feature>
<feature type="compositionally biased region" description="Basic and acidic residues" evidence="6">
    <location>
        <begin position="55"/>
        <end position="72"/>
    </location>
</feature>
<feature type="compositionally biased region" description="Pro residues" evidence="6">
    <location>
        <begin position="138"/>
        <end position="147"/>
    </location>
</feature>
<dbReference type="Gene3D" id="4.10.1000.10">
    <property type="entry name" value="Zinc finger, CCCH-type"/>
    <property type="match status" value="1"/>
</dbReference>
<dbReference type="InterPro" id="IPR045124">
    <property type="entry name" value="Su(sable)-like"/>
</dbReference>
<dbReference type="InterPro" id="IPR000571">
    <property type="entry name" value="Znf_CCCH"/>
</dbReference>
<dbReference type="PROSITE" id="PS50103">
    <property type="entry name" value="ZF_C3H1"/>
    <property type="match status" value="3"/>
</dbReference>
<feature type="region of interest" description="Disordered" evidence="6">
    <location>
        <begin position="1"/>
        <end position="177"/>
    </location>
</feature>
<gene>
    <name evidence="7" type="ORF">CTOB1V02_LOCUS5398</name>
</gene>
<keyword evidence="1" id="KW-0597">Phosphoprotein</keyword>
<feature type="compositionally biased region" description="Acidic residues" evidence="6">
    <location>
        <begin position="768"/>
        <end position="780"/>
    </location>
</feature>
<proteinExistence type="predicted"/>
<evidence type="ECO:0000256" key="4">
    <source>
        <dbReference type="ARBA" id="ARBA00022771"/>
    </source>
</evidence>
<evidence type="ECO:0000256" key="1">
    <source>
        <dbReference type="ARBA" id="ARBA00022553"/>
    </source>
</evidence>
<feature type="compositionally biased region" description="Acidic residues" evidence="6">
    <location>
        <begin position="17"/>
        <end position="34"/>
    </location>
</feature>
<feature type="region of interest" description="Disordered" evidence="6">
    <location>
        <begin position="386"/>
        <end position="614"/>
    </location>
</feature>
<evidence type="ECO:0000313" key="7">
    <source>
        <dbReference type="EMBL" id="CAD7227492.1"/>
    </source>
</evidence>
<dbReference type="SUPFAM" id="SSF90229">
    <property type="entry name" value="CCCH zinc finger"/>
    <property type="match status" value="3"/>
</dbReference>
<feature type="region of interest" description="Disordered" evidence="6">
    <location>
        <begin position="662"/>
        <end position="842"/>
    </location>
</feature>
<keyword evidence="2" id="KW-0479">Metal-binding</keyword>
<feature type="compositionally biased region" description="Polar residues" evidence="6">
    <location>
        <begin position="754"/>
        <end position="765"/>
    </location>
</feature>
<dbReference type="GO" id="GO:0045892">
    <property type="term" value="P:negative regulation of DNA-templated transcription"/>
    <property type="evidence" value="ECO:0007669"/>
    <property type="project" value="InterPro"/>
</dbReference>
<dbReference type="PANTHER" id="PTHR13119:SF12">
    <property type="entry name" value="PROTEIN SUPPRESSOR OF SABLE"/>
    <property type="match status" value="1"/>
</dbReference>
<keyword evidence="4" id="KW-0863">Zinc-finger</keyword>
<dbReference type="EMBL" id="OB661160">
    <property type="protein sequence ID" value="CAD7227492.1"/>
    <property type="molecule type" value="Genomic_DNA"/>
</dbReference>
<feature type="compositionally biased region" description="Acidic residues" evidence="6">
    <location>
        <begin position="73"/>
        <end position="86"/>
    </location>
</feature>
<dbReference type="PANTHER" id="PTHR13119">
    <property type="entry name" value="ZINC FINGER CCCH DOMAIN-CONTAINING PROTEI"/>
    <property type="match status" value="1"/>
</dbReference>
<evidence type="ECO:0000256" key="2">
    <source>
        <dbReference type="ARBA" id="ARBA00022723"/>
    </source>
</evidence>
<feature type="compositionally biased region" description="Basic and acidic residues" evidence="6">
    <location>
        <begin position="35"/>
        <end position="45"/>
    </location>
</feature>
<reference evidence="7" key="1">
    <citation type="submission" date="2020-11" db="EMBL/GenBank/DDBJ databases">
        <authorList>
            <person name="Tran Van P."/>
        </authorList>
    </citation>
    <scope>NUCLEOTIDE SEQUENCE</scope>
</reference>
<dbReference type="OrthoDB" id="411372at2759"/>
<dbReference type="GO" id="GO:0003723">
    <property type="term" value="F:RNA binding"/>
    <property type="evidence" value="ECO:0007669"/>
    <property type="project" value="InterPro"/>
</dbReference>
<feature type="compositionally biased region" description="Low complexity" evidence="6">
    <location>
        <begin position="168"/>
        <end position="177"/>
    </location>
</feature>
<feature type="compositionally biased region" description="Acidic residues" evidence="6">
    <location>
        <begin position="716"/>
        <end position="728"/>
    </location>
</feature>
<feature type="compositionally biased region" description="Pro residues" evidence="6">
    <location>
        <begin position="1103"/>
        <end position="1112"/>
    </location>
</feature>
<dbReference type="Pfam" id="PF22623">
    <property type="entry name" value="zf-CCCH_9"/>
    <property type="match status" value="1"/>
</dbReference>
<feature type="region of interest" description="Disordered" evidence="6">
    <location>
        <begin position="1013"/>
        <end position="1119"/>
    </location>
</feature>
<dbReference type="AlphaFoldDB" id="A0A7R8WAP7"/>